<dbReference type="HOGENOM" id="CLU_046540_0_0_5"/>
<protein>
    <submittedName>
        <fullName evidence="7">Signal peptidase</fullName>
    </submittedName>
</protein>
<dbReference type="RefSeq" id="WP_023788736.1">
    <property type="nucleotide sequence ID" value="NC_022997.1"/>
</dbReference>
<keyword evidence="5" id="KW-1133">Transmembrane helix</keyword>
<dbReference type="Gene3D" id="6.20.330.10">
    <property type="match status" value="1"/>
</dbReference>
<organism evidence="7 8">
    <name type="scientific">Hyphomicrobium nitrativorans NL23</name>
    <dbReference type="NCBI Taxonomy" id="1029756"/>
    <lineage>
        <taxon>Bacteria</taxon>
        <taxon>Pseudomonadati</taxon>
        <taxon>Pseudomonadota</taxon>
        <taxon>Alphaproteobacteria</taxon>
        <taxon>Hyphomicrobiales</taxon>
        <taxon>Hyphomicrobiaceae</taxon>
        <taxon>Hyphomicrobium</taxon>
    </lineage>
</organism>
<dbReference type="InterPro" id="IPR002142">
    <property type="entry name" value="Peptidase_S49"/>
</dbReference>
<sequence length="323" mass="35003">MSLETEAVIDRRRMRRRISFWRTAAVLFVGLLLGTMMFGSEDFSTIGGPNQIARVAIEGTITDNRDQLRMLERIRDANHVRALIVHVNSPGGTTTGGESLYQALREVAAKKPVVAQFGTVAASAGYIVGLGTDRIVARGNTITGSVGVLAQWPEVSEMLDKLGIKFNEVKSGRLKAEPNPFAPATDDGRRVMQETIDDGFRWFLSLVEERRGIAARSVSGLAEGRIFSGRQALEAKLIDEIGGEAEAVRWLQTERGISTDLNVVTWRPRAENAWSALSGSQSGATGTALAALAGSLFNLPRLPAMLERVGLDGLVSVWQPSEN</sequence>
<dbReference type="Gene3D" id="3.90.226.10">
    <property type="entry name" value="2-enoyl-CoA Hydratase, Chain A, domain 1"/>
    <property type="match status" value="1"/>
</dbReference>
<keyword evidence="4" id="KW-0720">Serine protease</keyword>
<evidence type="ECO:0000256" key="5">
    <source>
        <dbReference type="SAM" id="Phobius"/>
    </source>
</evidence>
<dbReference type="InterPro" id="IPR029045">
    <property type="entry name" value="ClpP/crotonase-like_dom_sf"/>
</dbReference>
<dbReference type="AlphaFoldDB" id="V5SFR7"/>
<keyword evidence="5" id="KW-0472">Membrane</keyword>
<dbReference type="Proteomes" id="UP000018542">
    <property type="component" value="Chromosome"/>
</dbReference>
<dbReference type="PANTHER" id="PTHR42987">
    <property type="entry name" value="PEPTIDASE S49"/>
    <property type="match status" value="1"/>
</dbReference>
<evidence type="ECO:0000259" key="6">
    <source>
        <dbReference type="Pfam" id="PF01343"/>
    </source>
</evidence>
<dbReference type="PANTHER" id="PTHR42987:SF6">
    <property type="entry name" value="PROTEINASE IV"/>
    <property type="match status" value="1"/>
</dbReference>
<dbReference type="GO" id="GO:0006508">
    <property type="term" value="P:proteolysis"/>
    <property type="evidence" value="ECO:0007669"/>
    <property type="project" value="UniProtKB-KW"/>
</dbReference>
<dbReference type="STRING" id="1029756.W911_17235"/>
<comment type="similarity">
    <text evidence="1">Belongs to the peptidase S49 family.</text>
</comment>
<proteinExistence type="inferred from homology"/>
<keyword evidence="8" id="KW-1185">Reference proteome</keyword>
<evidence type="ECO:0000256" key="3">
    <source>
        <dbReference type="ARBA" id="ARBA00022801"/>
    </source>
</evidence>
<evidence type="ECO:0000256" key="4">
    <source>
        <dbReference type="ARBA" id="ARBA00022825"/>
    </source>
</evidence>
<keyword evidence="2" id="KW-0645">Protease</keyword>
<dbReference type="Pfam" id="PF01343">
    <property type="entry name" value="Peptidase_S49"/>
    <property type="match status" value="1"/>
</dbReference>
<accession>V5SFR7</accession>
<keyword evidence="3" id="KW-0378">Hydrolase</keyword>
<feature type="domain" description="Peptidase S49" evidence="6">
    <location>
        <begin position="107"/>
        <end position="257"/>
    </location>
</feature>
<dbReference type="NCBIfam" id="TIGR00706">
    <property type="entry name" value="SppA_dom"/>
    <property type="match status" value="1"/>
</dbReference>
<evidence type="ECO:0000313" key="8">
    <source>
        <dbReference type="Proteomes" id="UP000018542"/>
    </source>
</evidence>
<keyword evidence="5" id="KW-0812">Transmembrane</keyword>
<dbReference type="GO" id="GO:0008236">
    <property type="term" value="F:serine-type peptidase activity"/>
    <property type="evidence" value="ECO:0007669"/>
    <property type="project" value="UniProtKB-KW"/>
</dbReference>
<evidence type="ECO:0000256" key="1">
    <source>
        <dbReference type="ARBA" id="ARBA00008683"/>
    </source>
</evidence>
<evidence type="ECO:0000313" key="7">
    <source>
        <dbReference type="EMBL" id="AHB49741.1"/>
    </source>
</evidence>
<evidence type="ECO:0000256" key="2">
    <source>
        <dbReference type="ARBA" id="ARBA00022670"/>
    </source>
</evidence>
<dbReference type="EMBL" id="CP006912">
    <property type="protein sequence ID" value="AHB49741.1"/>
    <property type="molecule type" value="Genomic_DNA"/>
</dbReference>
<dbReference type="OrthoDB" id="9764363at2"/>
<gene>
    <name evidence="7" type="ORF">W911_17235</name>
</gene>
<reference evidence="7 8" key="1">
    <citation type="journal article" date="2014" name="Genome Announc.">
        <title>Complete Genome Sequence of Hyphomicrobium nitrativorans Strain NL23, a Denitrifying Bacterium Isolated from Biofilm of a Methanol-Fed Denitrification System Treating Seawater at the Montreal Biodome.</title>
        <authorList>
            <person name="Martineau C."/>
            <person name="Villeneuve C."/>
            <person name="Mauffrey F."/>
            <person name="Villemur R."/>
        </authorList>
    </citation>
    <scope>NUCLEOTIDE SEQUENCE [LARGE SCALE GENOMIC DNA]</scope>
    <source>
        <strain evidence="7">NL23</strain>
    </source>
</reference>
<feature type="transmembrane region" description="Helical" evidence="5">
    <location>
        <begin position="20"/>
        <end position="39"/>
    </location>
</feature>
<dbReference type="SUPFAM" id="SSF52096">
    <property type="entry name" value="ClpP/crotonase"/>
    <property type="match status" value="1"/>
</dbReference>
<dbReference type="InterPro" id="IPR004635">
    <property type="entry name" value="Pept_S49_SppA"/>
</dbReference>
<dbReference type="InterPro" id="IPR047272">
    <property type="entry name" value="S49_SppA_C"/>
</dbReference>
<dbReference type="KEGG" id="hni:W911_17235"/>
<dbReference type="CDD" id="cd07023">
    <property type="entry name" value="S49_Sppa_N_C"/>
    <property type="match status" value="1"/>
</dbReference>
<name>V5SFR7_9HYPH</name>
<dbReference type="PATRIC" id="fig|1029756.8.peg.3587"/>